<dbReference type="Gene3D" id="2.120.10.80">
    <property type="entry name" value="Kelch-type beta propeller"/>
    <property type="match status" value="2"/>
</dbReference>
<evidence type="ECO:0000313" key="2">
    <source>
        <dbReference type="Proteomes" id="UP000023152"/>
    </source>
</evidence>
<dbReference type="EMBL" id="ASPP01001584">
    <property type="protein sequence ID" value="ETO35448.1"/>
    <property type="molecule type" value="Genomic_DNA"/>
</dbReference>
<protein>
    <recommendedName>
        <fullName evidence="3">Kelch domain-containing protein</fullName>
    </recommendedName>
</protein>
<gene>
    <name evidence="1" type="ORF">RFI_01613</name>
</gene>
<sequence length="601" mass="69717">MPSNKYSEDSTDLTLAFDILNAYNYVIIDFKEKVLEIIATQILRNHQRKKKIPFKQIRPSLSTFGLYNTILCKLKVLFLFSMGKKKKKNSKSQTHFYSYITNNLRMSFSSFNFLLYTFIGQTSCAFTSPNLSTKCVISETIYSGYNVLEQNKVLIILFPQMNFKTRLLVQLNYLLNLKHFFVFTKLPSLLNLIVFFLSGKRVQKKLVFVKVPFFRKFGRSKHEGVMESNDTKTKENLNTSLFETLACLPSPLYGGQCVVHKHEILICGGNSNKDCYSYHTIKDQYKYICSYPKDVTLWGHCIVKYLNDNNNNNNNNNTNIITLLSFGGSKDTKRHVLMMKYVSVWNDNEKDDIGFNKWIPLLNKSNNPIYIGKEEDNFEGARTIIGGNNNNLLFITYRPNCIGVFDLNTFQCIKHDNLPIDNYIWCHCFVSKKDNELSTASENEMLLFCEHAGLSINYNEKTNAFQYQKLQVCTTLRPLFGYACVRVDDAILFFGGYNINISSKDVHKYLIKKDKWIKFENTLPIPCGFSCGILNEDNTYIYILGGYIEGFIQENRLSTLIKTSVEKWTKKDKTKVEKQWVAEEREKRDLEIIKEDIKGLN</sequence>
<evidence type="ECO:0008006" key="3">
    <source>
        <dbReference type="Google" id="ProtNLM"/>
    </source>
</evidence>
<evidence type="ECO:0000313" key="1">
    <source>
        <dbReference type="EMBL" id="ETO35448.1"/>
    </source>
</evidence>
<dbReference type="Proteomes" id="UP000023152">
    <property type="component" value="Unassembled WGS sequence"/>
</dbReference>
<organism evidence="1 2">
    <name type="scientific">Reticulomyxa filosa</name>
    <dbReference type="NCBI Taxonomy" id="46433"/>
    <lineage>
        <taxon>Eukaryota</taxon>
        <taxon>Sar</taxon>
        <taxon>Rhizaria</taxon>
        <taxon>Retaria</taxon>
        <taxon>Foraminifera</taxon>
        <taxon>Monothalamids</taxon>
        <taxon>Reticulomyxidae</taxon>
        <taxon>Reticulomyxa</taxon>
    </lineage>
</organism>
<dbReference type="SUPFAM" id="SSF117281">
    <property type="entry name" value="Kelch motif"/>
    <property type="match status" value="1"/>
</dbReference>
<reference evidence="1 2" key="1">
    <citation type="journal article" date="2013" name="Curr. Biol.">
        <title>The Genome of the Foraminiferan Reticulomyxa filosa.</title>
        <authorList>
            <person name="Glockner G."/>
            <person name="Hulsmann N."/>
            <person name="Schleicher M."/>
            <person name="Noegel A.A."/>
            <person name="Eichinger L."/>
            <person name="Gallinger C."/>
            <person name="Pawlowski J."/>
            <person name="Sierra R."/>
            <person name="Euteneuer U."/>
            <person name="Pillet L."/>
            <person name="Moustafa A."/>
            <person name="Platzer M."/>
            <person name="Groth M."/>
            <person name="Szafranski K."/>
            <person name="Schliwa M."/>
        </authorList>
    </citation>
    <scope>NUCLEOTIDE SEQUENCE [LARGE SCALE GENOMIC DNA]</scope>
</reference>
<keyword evidence="2" id="KW-1185">Reference proteome</keyword>
<proteinExistence type="predicted"/>
<dbReference type="OrthoDB" id="432528at2759"/>
<name>X6PBF3_RETFI</name>
<dbReference type="InterPro" id="IPR015915">
    <property type="entry name" value="Kelch-typ_b-propeller"/>
</dbReference>
<accession>X6PBF3</accession>
<comment type="caution">
    <text evidence="1">The sequence shown here is derived from an EMBL/GenBank/DDBJ whole genome shotgun (WGS) entry which is preliminary data.</text>
</comment>
<dbReference type="AlphaFoldDB" id="X6PBF3"/>